<comment type="similarity">
    <text evidence="2">Belongs to the SF-assemblin family.</text>
</comment>
<keyword evidence="6" id="KW-0206">Cytoskeleton</keyword>
<keyword evidence="3" id="KW-0963">Cytoplasm</keyword>
<dbReference type="InterPro" id="IPR008374">
    <property type="entry name" value="SF_assemblin/giardin_b"/>
</dbReference>
<comment type="subcellular location">
    <subcellularLocation>
        <location evidence="1">Cytoplasm</location>
        <location evidence="1">Cytoskeleton</location>
    </subcellularLocation>
</comment>
<gene>
    <name evidence="9" type="ORF">PFNF135_01368</name>
</gene>
<keyword evidence="4" id="KW-0493">Microtubule</keyword>
<sequence length="278" mass="32970">MSSYNNGLNRSNNYAMQSYENKGNDMNRVNSNSNNNMYFKEDRYYSNNSLMYNNNMNNSNYDNNYYNGNYGMVNPYMNNMVSPNYYNNDTQYILNKKTARILYIYNMTNEYKDENFIYSLCYIYGDIESVNFMKGKNLFIVKFVSTDSALNAYKNLPTYFNNAQFELRNESKKISYFNDMINSNKYVSPNITEKKFLSLSADKRQEIMNIKQKELLRKCNDKLNEYINMYNDKNINEENKQNLQTLIKHIKARIEVLNNNQCGNVYNGINGGRVMFLL</sequence>
<dbReference type="GO" id="GO:0005874">
    <property type="term" value="C:microtubule"/>
    <property type="evidence" value="ECO:0007669"/>
    <property type="project" value="UniProtKB-KW"/>
</dbReference>
<evidence type="ECO:0000256" key="4">
    <source>
        <dbReference type="ARBA" id="ARBA00022701"/>
    </source>
</evidence>
<name>W4IM00_PLAFA</name>
<evidence type="ECO:0000313" key="9">
    <source>
        <dbReference type="EMBL" id="ETW44115.1"/>
    </source>
</evidence>
<evidence type="ECO:0000256" key="1">
    <source>
        <dbReference type="ARBA" id="ARBA00004245"/>
    </source>
</evidence>
<evidence type="ECO:0000256" key="2">
    <source>
        <dbReference type="ARBA" id="ARBA00005678"/>
    </source>
</evidence>
<evidence type="ECO:0000256" key="7">
    <source>
        <dbReference type="PROSITE-ProRule" id="PRU00176"/>
    </source>
</evidence>
<protein>
    <recommendedName>
        <fullName evidence="8">RRM domain-containing protein</fullName>
    </recommendedName>
</protein>
<reference evidence="9 10" key="2">
    <citation type="submission" date="2013-02" db="EMBL/GenBank/DDBJ databases">
        <title>The Genome Sequence of Plasmodium falciparum NF135/5.C10.</title>
        <authorList>
            <consortium name="The Broad Institute Genome Sequencing Platform"/>
            <consortium name="The Broad Institute Genome Sequencing Center for Infectious Disease"/>
            <person name="Neafsey D."/>
            <person name="Cheeseman I."/>
            <person name="Volkman S."/>
            <person name="Adams J."/>
            <person name="Walker B."/>
            <person name="Young S.K."/>
            <person name="Zeng Q."/>
            <person name="Gargeya S."/>
            <person name="Fitzgerald M."/>
            <person name="Haas B."/>
            <person name="Abouelleil A."/>
            <person name="Alvarado L."/>
            <person name="Arachchi H.M."/>
            <person name="Berlin A.M."/>
            <person name="Chapman S.B."/>
            <person name="Dewar J."/>
            <person name="Goldberg J."/>
            <person name="Griggs A."/>
            <person name="Gujja S."/>
            <person name="Hansen M."/>
            <person name="Howarth C."/>
            <person name="Imamovic A."/>
            <person name="Larimer J."/>
            <person name="McCowan C."/>
            <person name="Murphy C."/>
            <person name="Neiman D."/>
            <person name="Pearson M."/>
            <person name="Priest M."/>
            <person name="Roberts A."/>
            <person name="Saif S."/>
            <person name="Shea T."/>
            <person name="Sisk P."/>
            <person name="Sykes S."/>
            <person name="Wortman J."/>
            <person name="Nusbaum C."/>
            <person name="Birren B."/>
        </authorList>
    </citation>
    <scope>NUCLEOTIDE SEQUENCE [LARGE SCALE GENOMIC DNA]</scope>
    <source>
        <strain evidence="9 10">NF135/5.C10</strain>
    </source>
</reference>
<dbReference type="Proteomes" id="UP000019114">
    <property type="component" value="Unassembled WGS sequence"/>
</dbReference>
<organism evidence="9 10">
    <name type="scientific">Plasmodium falciparum NF135/5.C10</name>
    <dbReference type="NCBI Taxonomy" id="1036726"/>
    <lineage>
        <taxon>Eukaryota</taxon>
        <taxon>Sar</taxon>
        <taxon>Alveolata</taxon>
        <taxon>Apicomplexa</taxon>
        <taxon>Aconoidasida</taxon>
        <taxon>Haemosporida</taxon>
        <taxon>Plasmodiidae</taxon>
        <taxon>Plasmodium</taxon>
        <taxon>Plasmodium (Laverania)</taxon>
    </lineage>
</organism>
<dbReference type="PANTHER" id="PTHR40412">
    <property type="entry name" value="SF-ASSEMBLIN"/>
    <property type="match status" value="1"/>
</dbReference>
<evidence type="ECO:0000313" key="10">
    <source>
        <dbReference type="Proteomes" id="UP000019114"/>
    </source>
</evidence>
<evidence type="ECO:0000259" key="8">
    <source>
        <dbReference type="PROSITE" id="PS50102"/>
    </source>
</evidence>
<evidence type="ECO:0000256" key="3">
    <source>
        <dbReference type="ARBA" id="ARBA00022490"/>
    </source>
</evidence>
<dbReference type="SUPFAM" id="SSF54928">
    <property type="entry name" value="RNA-binding domain, RBD"/>
    <property type="match status" value="1"/>
</dbReference>
<dbReference type="Gene3D" id="3.30.70.330">
    <property type="match status" value="1"/>
</dbReference>
<dbReference type="PROSITE" id="PS50102">
    <property type="entry name" value="RRM"/>
    <property type="match status" value="1"/>
</dbReference>
<keyword evidence="5" id="KW-0175">Coiled coil</keyword>
<dbReference type="PANTHER" id="PTHR40412:SF1">
    <property type="entry name" value="SF-ASSEMBLIN"/>
    <property type="match status" value="1"/>
</dbReference>
<dbReference type="EMBL" id="KI926031">
    <property type="protein sequence ID" value="ETW44115.1"/>
    <property type="molecule type" value="Genomic_DNA"/>
</dbReference>
<accession>W4IM00</accession>
<keyword evidence="7" id="KW-0694">RNA-binding</keyword>
<dbReference type="AlphaFoldDB" id="W4IM00"/>
<dbReference type="InterPro" id="IPR035979">
    <property type="entry name" value="RBD_domain_sf"/>
</dbReference>
<dbReference type="InterPro" id="IPR012677">
    <property type="entry name" value="Nucleotide-bd_a/b_plait_sf"/>
</dbReference>
<dbReference type="GO" id="GO:0005200">
    <property type="term" value="F:structural constituent of cytoskeleton"/>
    <property type="evidence" value="ECO:0007669"/>
    <property type="project" value="InterPro"/>
</dbReference>
<evidence type="ECO:0000256" key="6">
    <source>
        <dbReference type="ARBA" id="ARBA00023212"/>
    </source>
</evidence>
<evidence type="ECO:0000256" key="5">
    <source>
        <dbReference type="ARBA" id="ARBA00023054"/>
    </source>
</evidence>
<feature type="domain" description="RRM" evidence="8">
    <location>
        <begin position="100"/>
        <end position="179"/>
    </location>
</feature>
<proteinExistence type="inferred from homology"/>
<dbReference type="GO" id="GO:0003723">
    <property type="term" value="F:RNA binding"/>
    <property type="evidence" value="ECO:0007669"/>
    <property type="project" value="UniProtKB-UniRule"/>
</dbReference>
<dbReference type="InterPro" id="IPR000504">
    <property type="entry name" value="RRM_dom"/>
</dbReference>
<reference evidence="9 10" key="1">
    <citation type="submission" date="2013-02" db="EMBL/GenBank/DDBJ databases">
        <title>The Genome Annotation of Plasmodium falciparum NF135/5.C10.</title>
        <authorList>
            <consortium name="The Broad Institute Genome Sequencing Platform"/>
            <consortium name="The Broad Institute Genome Sequencing Center for Infectious Disease"/>
            <person name="Neafsey D."/>
            <person name="Hoffman S."/>
            <person name="Volkman S."/>
            <person name="Rosenthal P."/>
            <person name="Walker B."/>
            <person name="Young S.K."/>
            <person name="Zeng Q."/>
            <person name="Gargeya S."/>
            <person name="Fitzgerald M."/>
            <person name="Haas B."/>
            <person name="Abouelleil A."/>
            <person name="Allen A.W."/>
            <person name="Alvarado L."/>
            <person name="Arachchi H.M."/>
            <person name="Berlin A.M."/>
            <person name="Chapman S.B."/>
            <person name="Gainer-Dewar J."/>
            <person name="Goldberg J."/>
            <person name="Griggs A."/>
            <person name="Gujja S."/>
            <person name="Hansen M."/>
            <person name="Howarth C."/>
            <person name="Imamovic A."/>
            <person name="Ireland A."/>
            <person name="Larimer J."/>
            <person name="McCowan C."/>
            <person name="Murphy C."/>
            <person name="Pearson M."/>
            <person name="Poon T.W."/>
            <person name="Priest M."/>
            <person name="Roberts A."/>
            <person name="Saif S."/>
            <person name="Shea T."/>
            <person name="Sisk P."/>
            <person name="Sykes S."/>
            <person name="Wortman J."/>
            <person name="Nusbaum C."/>
            <person name="Birren B."/>
        </authorList>
    </citation>
    <scope>NUCLEOTIDE SEQUENCE [LARGE SCALE GENOMIC DNA]</scope>
    <source>
        <strain evidence="9 10">NF135/5.C10</strain>
    </source>
</reference>
<dbReference type="OrthoDB" id="372799at2759"/>